<sequence length="58" mass="6547">MTFLAALDLSGPFYVTGYNLHLWTISHEFRCSLGIYFVILGLASVKDQVRLGKWNGIL</sequence>
<dbReference type="GeneID" id="37226701"/>
<keyword evidence="2" id="KW-1185">Reference proteome</keyword>
<protein>
    <submittedName>
        <fullName evidence="1">Uncharacterized protein</fullName>
    </submittedName>
</protein>
<evidence type="ECO:0000313" key="1">
    <source>
        <dbReference type="EMBL" id="RAK94851.1"/>
    </source>
</evidence>
<dbReference type="EMBL" id="KZ824516">
    <property type="protein sequence ID" value="RAK94851.1"/>
    <property type="molecule type" value="Genomic_DNA"/>
</dbReference>
<dbReference type="Proteomes" id="UP000249402">
    <property type="component" value="Unassembled WGS sequence"/>
</dbReference>
<dbReference type="VEuPathDB" id="FungiDB:BO80DRAFT_450742"/>
<proteinExistence type="predicted"/>
<evidence type="ECO:0000313" key="2">
    <source>
        <dbReference type="Proteomes" id="UP000249402"/>
    </source>
</evidence>
<dbReference type="AlphaFoldDB" id="A0A395GHI3"/>
<dbReference type="STRING" id="1448316.A0A395GHI3"/>
<reference evidence="1 2" key="1">
    <citation type="submission" date="2018-02" db="EMBL/GenBank/DDBJ databases">
        <title>The genomes of Aspergillus section Nigri reveals drivers in fungal speciation.</title>
        <authorList>
            <consortium name="DOE Joint Genome Institute"/>
            <person name="Vesth T.C."/>
            <person name="Nybo J."/>
            <person name="Theobald S."/>
            <person name="Brandl J."/>
            <person name="Frisvad J.C."/>
            <person name="Nielsen K.F."/>
            <person name="Lyhne E.K."/>
            <person name="Kogle M.E."/>
            <person name="Kuo A."/>
            <person name="Riley R."/>
            <person name="Clum A."/>
            <person name="Nolan M."/>
            <person name="Lipzen A."/>
            <person name="Salamov A."/>
            <person name="Henrissat B."/>
            <person name="Wiebenga A."/>
            <person name="De vries R.P."/>
            <person name="Grigoriev I.V."/>
            <person name="Mortensen U.H."/>
            <person name="Andersen M.R."/>
            <person name="Baker S.E."/>
        </authorList>
    </citation>
    <scope>NUCLEOTIDE SEQUENCE [LARGE SCALE GENOMIC DNA]</scope>
    <source>
        <strain evidence="1 2">CBS 121593</strain>
    </source>
</reference>
<organism evidence="1 2">
    <name type="scientific">Aspergillus ibericus CBS 121593</name>
    <dbReference type="NCBI Taxonomy" id="1448316"/>
    <lineage>
        <taxon>Eukaryota</taxon>
        <taxon>Fungi</taxon>
        <taxon>Dikarya</taxon>
        <taxon>Ascomycota</taxon>
        <taxon>Pezizomycotina</taxon>
        <taxon>Eurotiomycetes</taxon>
        <taxon>Eurotiomycetidae</taxon>
        <taxon>Eurotiales</taxon>
        <taxon>Aspergillaceae</taxon>
        <taxon>Aspergillus</taxon>
        <taxon>Aspergillus subgen. Circumdati</taxon>
    </lineage>
</organism>
<gene>
    <name evidence="1" type="ORF">BO80DRAFT_450742</name>
</gene>
<accession>A0A395GHI3</accession>
<name>A0A395GHI3_9EURO</name>
<dbReference type="RefSeq" id="XP_025569179.1">
    <property type="nucleotide sequence ID" value="XM_025721836.1"/>
</dbReference>